<dbReference type="Gene3D" id="3.20.20.150">
    <property type="entry name" value="Divalent-metal-dependent TIM barrel enzymes"/>
    <property type="match status" value="1"/>
</dbReference>
<dbReference type="PANTHER" id="PTHR43489">
    <property type="entry name" value="ISOMERASE"/>
    <property type="match status" value="1"/>
</dbReference>
<sequence length="290" mass="31825">MTRQPHDPISRRQLLTAAAAIAVAAPAATAFAEADAPALKGNIRQSVCHWCYGKLSLEDMCIGAVKAGCKGIDLVKPSDWPTLKKYNLVGTMTPSHSIEKGLNRKENWESCLGSIRDGIEKSAEAGYPNVICFSGNRGGMDDEEGIRNCAEALKQVVGLAEQKKVTICMELLNSKVNHKDYMCDHTEWGVKLAKAVGSDRFKLLYDIYHMQIMEGDVIATLTKHKDYIGHYHTAGVPGRHELDDTQELNYPPIIRAILATGYQGWLGQEFIPRSKEPLASLAAAVKLCDV</sequence>
<evidence type="ECO:0000256" key="2">
    <source>
        <dbReference type="SAM" id="SignalP"/>
    </source>
</evidence>
<feature type="domain" description="Xylose isomerase-like TIM barrel" evidence="3">
    <location>
        <begin position="83"/>
        <end position="274"/>
    </location>
</feature>
<dbReference type="AlphaFoldDB" id="A0A7M2X2L2"/>
<dbReference type="SUPFAM" id="SSF51658">
    <property type="entry name" value="Xylose isomerase-like"/>
    <property type="match status" value="1"/>
</dbReference>
<evidence type="ECO:0000313" key="5">
    <source>
        <dbReference type="Proteomes" id="UP000593765"/>
    </source>
</evidence>
<evidence type="ECO:0000256" key="1">
    <source>
        <dbReference type="ARBA" id="ARBA00023235"/>
    </source>
</evidence>
<dbReference type="EMBL" id="CP063458">
    <property type="protein sequence ID" value="QOV91849.1"/>
    <property type="molecule type" value="Genomic_DNA"/>
</dbReference>
<keyword evidence="5" id="KW-1185">Reference proteome</keyword>
<keyword evidence="2" id="KW-0732">Signal</keyword>
<name>A0A7M2X2L2_9BACT</name>
<evidence type="ECO:0000313" key="4">
    <source>
        <dbReference type="EMBL" id="QOV91849.1"/>
    </source>
</evidence>
<dbReference type="InterPro" id="IPR013022">
    <property type="entry name" value="Xyl_isomerase-like_TIM-brl"/>
</dbReference>
<dbReference type="GO" id="GO:0016853">
    <property type="term" value="F:isomerase activity"/>
    <property type="evidence" value="ECO:0007669"/>
    <property type="project" value="UniProtKB-KW"/>
</dbReference>
<dbReference type="Pfam" id="PF01261">
    <property type="entry name" value="AP_endonuc_2"/>
    <property type="match status" value="1"/>
</dbReference>
<dbReference type="RefSeq" id="WP_206295166.1">
    <property type="nucleotide sequence ID" value="NZ_CP063458.1"/>
</dbReference>
<accession>A0A7M2X2L2</accession>
<dbReference type="InterPro" id="IPR050417">
    <property type="entry name" value="Sugar_Epim/Isomerase"/>
</dbReference>
<gene>
    <name evidence="4" type="ORF">IPV69_11040</name>
</gene>
<feature type="chain" id="PRO_5034819715" evidence="2">
    <location>
        <begin position="33"/>
        <end position="290"/>
    </location>
</feature>
<organism evidence="4 5">
    <name type="scientific">Humisphaera borealis</name>
    <dbReference type="NCBI Taxonomy" id="2807512"/>
    <lineage>
        <taxon>Bacteria</taxon>
        <taxon>Pseudomonadati</taxon>
        <taxon>Planctomycetota</taxon>
        <taxon>Phycisphaerae</taxon>
        <taxon>Tepidisphaerales</taxon>
        <taxon>Tepidisphaeraceae</taxon>
        <taxon>Humisphaera</taxon>
    </lineage>
</organism>
<evidence type="ECO:0000259" key="3">
    <source>
        <dbReference type="Pfam" id="PF01261"/>
    </source>
</evidence>
<keyword evidence="1" id="KW-0413">Isomerase</keyword>
<dbReference type="InterPro" id="IPR006311">
    <property type="entry name" value="TAT_signal"/>
</dbReference>
<reference evidence="4 5" key="1">
    <citation type="submission" date="2020-10" db="EMBL/GenBank/DDBJ databases">
        <title>Wide distribution of Phycisphaera-like planctomycetes from WD2101 soil group in peatlands and genome analysis of the first cultivated representative.</title>
        <authorList>
            <person name="Dedysh S.N."/>
            <person name="Beletsky A.V."/>
            <person name="Ivanova A."/>
            <person name="Kulichevskaya I.S."/>
            <person name="Suzina N.E."/>
            <person name="Philippov D.A."/>
            <person name="Rakitin A.L."/>
            <person name="Mardanov A.V."/>
            <person name="Ravin N.V."/>
        </authorList>
    </citation>
    <scope>NUCLEOTIDE SEQUENCE [LARGE SCALE GENOMIC DNA]</scope>
    <source>
        <strain evidence="4 5">M1803</strain>
    </source>
</reference>
<dbReference type="Proteomes" id="UP000593765">
    <property type="component" value="Chromosome"/>
</dbReference>
<dbReference type="PROSITE" id="PS51318">
    <property type="entry name" value="TAT"/>
    <property type="match status" value="1"/>
</dbReference>
<proteinExistence type="predicted"/>
<feature type="signal peptide" evidence="2">
    <location>
        <begin position="1"/>
        <end position="32"/>
    </location>
</feature>
<protein>
    <submittedName>
        <fullName evidence="4">TIM barrel protein</fullName>
    </submittedName>
</protein>
<dbReference type="InterPro" id="IPR036237">
    <property type="entry name" value="Xyl_isomerase-like_sf"/>
</dbReference>
<dbReference type="KEGG" id="hbs:IPV69_11040"/>
<dbReference type="PANTHER" id="PTHR43489:SF3">
    <property type="entry name" value="XYLOSE ISOMERASE DOMAIN PROTEIN TIM BARREL"/>
    <property type="match status" value="1"/>
</dbReference>